<dbReference type="NCBIfam" id="NF047696">
    <property type="entry name" value="ThlDiSintTplARhiz"/>
    <property type="match status" value="1"/>
</dbReference>
<name>A0ABT8T0D8_9HYPH</name>
<reference evidence="3" key="2">
    <citation type="submission" date="2023-07" db="EMBL/GenBank/DDBJ databases">
        <authorList>
            <person name="Sun H."/>
        </authorList>
    </citation>
    <scope>NUCLEOTIDE SEQUENCE</scope>
    <source>
        <strain evidence="3">05753</strain>
    </source>
</reference>
<gene>
    <name evidence="3" type="ORF">Q2T52_18670</name>
</gene>
<reference evidence="3" key="1">
    <citation type="journal article" date="2015" name="Int. J. Syst. Evol. Microbiol.">
        <title>Rhizobium oryzicola sp. nov., potential plant-growth-promoting endophytic bacteria isolated from rice roots.</title>
        <authorList>
            <person name="Zhang X.X."/>
            <person name="Gao J.S."/>
            <person name="Cao Y.H."/>
            <person name="Sheirdil R.A."/>
            <person name="Wang X.C."/>
            <person name="Zhang L."/>
        </authorList>
    </citation>
    <scope>NUCLEOTIDE SEQUENCE</scope>
    <source>
        <strain evidence="3">05753</strain>
    </source>
</reference>
<sequence>MSNKRPLRLPSARLIMIAAIAGILAGAVAVYVKEAGSGNGAELSDAQCADSGKRVASVAALAKGEIAALTAPQKPRLLQPVSFQAADGRTIGLQEFKGKTVLVNLWATWCIPCREEMPALNRLQAEKGNRNFEVVAINIDTGSDEKPKNFLAETGVDRLGFYRDSSMGVFNAFKKEGLAFGLPVTLILDKQGCLIGSMNGPAAWDSPQAQDFMAQISSL</sequence>
<keyword evidence="1" id="KW-0812">Transmembrane</keyword>
<protein>
    <submittedName>
        <fullName evidence="3">TlpA disulfide reductase family protein</fullName>
    </submittedName>
</protein>
<dbReference type="PROSITE" id="PS51352">
    <property type="entry name" value="THIOREDOXIN_2"/>
    <property type="match status" value="1"/>
</dbReference>
<evidence type="ECO:0000313" key="4">
    <source>
        <dbReference type="Proteomes" id="UP001169006"/>
    </source>
</evidence>
<evidence type="ECO:0000313" key="3">
    <source>
        <dbReference type="EMBL" id="MDO1584113.1"/>
    </source>
</evidence>
<dbReference type="PANTHER" id="PTHR42852">
    <property type="entry name" value="THIOL:DISULFIDE INTERCHANGE PROTEIN DSBE"/>
    <property type="match status" value="1"/>
</dbReference>
<dbReference type="InterPro" id="IPR036249">
    <property type="entry name" value="Thioredoxin-like_sf"/>
</dbReference>
<keyword evidence="1" id="KW-1133">Transmembrane helix</keyword>
<dbReference type="Pfam" id="PF08534">
    <property type="entry name" value="Redoxin"/>
    <property type="match status" value="1"/>
</dbReference>
<feature type="domain" description="Thioredoxin" evidence="2">
    <location>
        <begin position="72"/>
        <end position="218"/>
    </location>
</feature>
<dbReference type="CDD" id="cd02966">
    <property type="entry name" value="TlpA_like_family"/>
    <property type="match status" value="1"/>
</dbReference>
<dbReference type="InterPro" id="IPR013740">
    <property type="entry name" value="Redoxin"/>
</dbReference>
<organism evidence="3 4">
    <name type="scientific">Rhizobium oryzicola</name>
    <dbReference type="NCBI Taxonomy" id="1232668"/>
    <lineage>
        <taxon>Bacteria</taxon>
        <taxon>Pseudomonadati</taxon>
        <taxon>Pseudomonadota</taxon>
        <taxon>Alphaproteobacteria</taxon>
        <taxon>Hyphomicrobiales</taxon>
        <taxon>Rhizobiaceae</taxon>
        <taxon>Rhizobium/Agrobacterium group</taxon>
        <taxon>Rhizobium</taxon>
    </lineage>
</organism>
<dbReference type="RefSeq" id="WP_302078332.1">
    <property type="nucleotide sequence ID" value="NZ_JAUKWQ010000006.1"/>
</dbReference>
<dbReference type="PANTHER" id="PTHR42852:SF17">
    <property type="entry name" value="THIOREDOXIN-LIKE PROTEIN HI_1115"/>
    <property type="match status" value="1"/>
</dbReference>
<keyword evidence="1" id="KW-0472">Membrane</keyword>
<dbReference type="InterPro" id="IPR013766">
    <property type="entry name" value="Thioredoxin_domain"/>
</dbReference>
<dbReference type="Gene3D" id="3.40.30.10">
    <property type="entry name" value="Glutaredoxin"/>
    <property type="match status" value="1"/>
</dbReference>
<evidence type="ECO:0000256" key="1">
    <source>
        <dbReference type="SAM" id="Phobius"/>
    </source>
</evidence>
<dbReference type="EMBL" id="JAUKWQ010000006">
    <property type="protein sequence ID" value="MDO1584113.1"/>
    <property type="molecule type" value="Genomic_DNA"/>
</dbReference>
<dbReference type="InterPro" id="IPR050553">
    <property type="entry name" value="Thioredoxin_ResA/DsbE_sf"/>
</dbReference>
<dbReference type="Proteomes" id="UP001169006">
    <property type="component" value="Unassembled WGS sequence"/>
</dbReference>
<accession>A0ABT8T0D8</accession>
<keyword evidence="4" id="KW-1185">Reference proteome</keyword>
<dbReference type="SUPFAM" id="SSF52833">
    <property type="entry name" value="Thioredoxin-like"/>
    <property type="match status" value="1"/>
</dbReference>
<comment type="caution">
    <text evidence="3">The sequence shown here is derived from an EMBL/GenBank/DDBJ whole genome shotgun (WGS) entry which is preliminary data.</text>
</comment>
<feature type="transmembrane region" description="Helical" evidence="1">
    <location>
        <begin position="12"/>
        <end position="32"/>
    </location>
</feature>
<evidence type="ECO:0000259" key="2">
    <source>
        <dbReference type="PROSITE" id="PS51352"/>
    </source>
</evidence>
<proteinExistence type="predicted"/>